<dbReference type="Pfam" id="PF02702">
    <property type="entry name" value="KdpD"/>
    <property type="match status" value="1"/>
</dbReference>
<dbReference type="CDD" id="cd00082">
    <property type="entry name" value="HisKA"/>
    <property type="match status" value="1"/>
</dbReference>
<dbReference type="SMART" id="SM00388">
    <property type="entry name" value="HisKA"/>
    <property type="match status" value="1"/>
</dbReference>
<evidence type="ECO:0000313" key="17">
    <source>
        <dbReference type="EMBL" id="MCP2158940.1"/>
    </source>
</evidence>
<dbReference type="GO" id="GO:0016301">
    <property type="term" value="F:kinase activity"/>
    <property type="evidence" value="ECO:0007669"/>
    <property type="project" value="UniProtKB-KW"/>
</dbReference>
<dbReference type="Pfam" id="PF02518">
    <property type="entry name" value="HATPase_c"/>
    <property type="match status" value="1"/>
</dbReference>
<name>A0ABT1GVD8_9NOCA</name>
<dbReference type="Proteomes" id="UP001205740">
    <property type="component" value="Unassembled WGS sequence"/>
</dbReference>
<keyword evidence="18" id="KW-1185">Reference proteome</keyword>
<dbReference type="PROSITE" id="PS50109">
    <property type="entry name" value="HIS_KIN"/>
    <property type="match status" value="1"/>
</dbReference>
<dbReference type="PANTHER" id="PTHR45569:SF1">
    <property type="entry name" value="SENSOR PROTEIN KDPD"/>
    <property type="match status" value="1"/>
</dbReference>
<keyword evidence="8" id="KW-0547">Nucleotide-binding</keyword>
<dbReference type="CDD" id="cd01987">
    <property type="entry name" value="USP_KdpD-like"/>
    <property type="match status" value="1"/>
</dbReference>
<feature type="transmembrane region" description="Helical" evidence="15">
    <location>
        <begin position="464"/>
        <end position="481"/>
    </location>
</feature>
<dbReference type="Gene3D" id="1.20.120.620">
    <property type="entry name" value="Backbone structure of the membrane domain of e. Coli histidine kinase receptor kdpd"/>
    <property type="match status" value="1"/>
</dbReference>
<evidence type="ECO:0000256" key="11">
    <source>
        <dbReference type="ARBA" id="ARBA00022989"/>
    </source>
</evidence>
<evidence type="ECO:0000256" key="15">
    <source>
        <dbReference type="SAM" id="Phobius"/>
    </source>
</evidence>
<sequence length="886" mass="93653">MSAPTASSRDADRRGTLQIFLGCAPGVGKTYEMLAQAKTLLVEGSDVVAAIVETHGRSATAQMADGIETVPTRPVEHRGTVLHELDVDAVLARDPDVVLVDELAHSNPPGMRNAKRWEDIRDLLDAGIDVLSTVNIQHLESLNDVVAEITGVTQRETVPDEVVRAADSIELVDIAPEALRRRLAAGKVYKGDRIQGALVNYFRQGNLTALRELALLWLADRVDDSLADYRAQNAITATWETRERVVVAITGGPESATLLRRASRIASRSSAELIAVHVVRGDGLLDRLSGELPSLKDLAEGFGARIHTAVGDDIAETLLDFARGVNATQLVLGTSRRSRWERLLSEGTGAAVVRMSGKIDVHMVTHDQAPRRNPLDIRQSRFRRPLTWVFAVLVPSAAAVVMYFADAWMGFATETAVFFLVVLAISLLGGVAPAALTAIVSGLLLNYFFTDPRYSFTIDNTENASTILVMLVVAIAVAALVDSASRRRREASRAAAEAELLTTFAGAVLSGTSPSTLLELVRDTFGQTSVSVVRLAGDSVPVVENAVGTDPATRPGDADTVCTVASGEYAMLLCGPSPTGRDRRVLTAVATQAAGVVERRRLAEAASEARALAETDRLRRALLSAVSHDLRTPLAAVKAAASSLRSTDVSFSPEDTAELLATIEESTDHLTAIVGNLLDSSRLAAGVVRPQMRHVYLGEVVGRVLVGMASYATTATDRVRVEGGHVLVWADPVLLERVLANLVDNALRHSGDATVTVRAEPDEPSGGGDDTTTSASRRVRVLVVDHGVGIDEGDRAAVLAAFHRLGDQNASSGVGLGLSVASGFTEAMGGQLEVVETPGGGSTMVVDLPADATTDPTAEDGGADDSDGTLGSPRREDVQGVATTGP</sequence>
<evidence type="ECO:0000256" key="5">
    <source>
        <dbReference type="ARBA" id="ARBA00022553"/>
    </source>
</evidence>
<evidence type="ECO:0000256" key="3">
    <source>
        <dbReference type="ARBA" id="ARBA00004236"/>
    </source>
</evidence>
<evidence type="ECO:0000313" key="18">
    <source>
        <dbReference type="Proteomes" id="UP001205740"/>
    </source>
</evidence>
<dbReference type="Pfam" id="PF13493">
    <property type="entry name" value="DUF4118"/>
    <property type="match status" value="1"/>
</dbReference>
<keyword evidence="9 17" id="KW-0418">Kinase</keyword>
<dbReference type="EMBL" id="JAMTCG010000001">
    <property type="protein sequence ID" value="MCP2158940.1"/>
    <property type="molecule type" value="Genomic_DNA"/>
</dbReference>
<feature type="region of interest" description="Disordered" evidence="14">
    <location>
        <begin position="847"/>
        <end position="886"/>
    </location>
</feature>
<comment type="catalytic activity">
    <reaction evidence="1">
        <text>ATP + protein L-histidine = ADP + protein N-phospho-L-histidine.</text>
        <dbReference type="EC" id="2.7.13.3"/>
    </reaction>
</comment>
<dbReference type="InterPro" id="IPR003594">
    <property type="entry name" value="HATPase_dom"/>
</dbReference>
<evidence type="ECO:0000256" key="8">
    <source>
        <dbReference type="ARBA" id="ARBA00022741"/>
    </source>
</evidence>
<dbReference type="InterPro" id="IPR006016">
    <property type="entry name" value="UspA"/>
</dbReference>
<evidence type="ECO:0000256" key="14">
    <source>
        <dbReference type="SAM" id="MobiDB-lite"/>
    </source>
</evidence>
<evidence type="ECO:0000256" key="7">
    <source>
        <dbReference type="ARBA" id="ARBA00022692"/>
    </source>
</evidence>
<keyword evidence="12" id="KW-0902">Two-component regulatory system</keyword>
<dbReference type="PRINTS" id="PR00344">
    <property type="entry name" value="BCTRLSENSOR"/>
</dbReference>
<dbReference type="Gene3D" id="3.40.50.620">
    <property type="entry name" value="HUPs"/>
    <property type="match status" value="1"/>
</dbReference>
<comment type="caution">
    <text evidence="17">The sequence shown here is derived from an EMBL/GenBank/DDBJ whole genome shotgun (WGS) entry which is preliminary data.</text>
</comment>
<evidence type="ECO:0000256" key="10">
    <source>
        <dbReference type="ARBA" id="ARBA00022840"/>
    </source>
</evidence>
<dbReference type="InterPro" id="IPR052023">
    <property type="entry name" value="Histidine_kinase_KdpD"/>
</dbReference>
<feature type="transmembrane region" description="Helical" evidence="15">
    <location>
        <begin position="417"/>
        <end position="444"/>
    </location>
</feature>
<evidence type="ECO:0000256" key="13">
    <source>
        <dbReference type="ARBA" id="ARBA00023136"/>
    </source>
</evidence>
<dbReference type="InterPro" id="IPR003661">
    <property type="entry name" value="HisK_dim/P_dom"/>
</dbReference>
<evidence type="ECO:0000256" key="6">
    <source>
        <dbReference type="ARBA" id="ARBA00022679"/>
    </source>
</evidence>
<dbReference type="Pfam" id="PF00582">
    <property type="entry name" value="Usp"/>
    <property type="match status" value="1"/>
</dbReference>
<comment type="subcellular location">
    <subcellularLocation>
        <location evidence="3">Cell membrane</location>
    </subcellularLocation>
    <subcellularLocation>
        <location evidence="2">Membrane</location>
        <topology evidence="2">Multi-pass membrane protein</topology>
    </subcellularLocation>
</comment>
<dbReference type="SUPFAM" id="SSF55874">
    <property type="entry name" value="ATPase domain of HSP90 chaperone/DNA topoisomerase II/histidine kinase"/>
    <property type="match status" value="1"/>
</dbReference>
<dbReference type="InterPro" id="IPR027417">
    <property type="entry name" value="P-loop_NTPase"/>
</dbReference>
<feature type="region of interest" description="Disordered" evidence="14">
    <location>
        <begin position="754"/>
        <end position="774"/>
    </location>
</feature>
<dbReference type="InterPro" id="IPR004358">
    <property type="entry name" value="Sig_transdc_His_kin-like_C"/>
</dbReference>
<dbReference type="EC" id="2.7.13.3" evidence="4"/>
<evidence type="ECO:0000259" key="16">
    <source>
        <dbReference type="PROSITE" id="PS50109"/>
    </source>
</evidence>
<keyword evidence="6" id="KW-0808">Transferase</keyword>
<dbReference type="InterPro" id="IPR036890">
    <property type="entry name" value="HATPase_C_sf"/>
</dbReference>
<organism evidence="17 18">
    <name type="scientific">Williamsia serinedens</name>
    <dbReference type="NCBI Taxonomy" id="391736"/>
    <lineage>
        <taxon>Bacteria</taxon>
        <taxon>Bacillati</taxon>
        <taxon>Actinomycetota</taxon>
        <taxon>Actinomycetes</taxon>
        <taxon>Mycobacteriales</taxon>
        <taxon>Nocardiaceae</taxon>
        <taxon>Williamsia</taxon>
    </lineage>
</organism>
<feature type="compositionally biased region" description="Acidic residues" evidence="14">
    <location>
        <begin position="857"/>
        <end position="867"/>
    </location>
</feature>
<proteinExistence type="predicted"/>
<gene>
    <name evidence="17" type="ORF">LX12_000104</name>
</gene>
<keyword evidence="13 15" id="KW-0472">Membrane</keyword>
<evidence type="ECO:0000256" key="4">
    <source>
        <dbReference type="ARBA" id="ARBA00012438"/>
    </source>
</evidence>
<feature type="transmembrane region" description="Helical" evidence="15">
    <location>
        <begin position="386"/>
        <end position="405"/>
    </location>
</feature>
<keyword evidence="5" id="KW-0597">Phosphoprotein</keyword>
<dbReference type="Gene3D" id="3.40.50.300">
    <property type="entry name" value="P-loop containing nucleotide triphosphate hydrolases"/>
    <property type="match status" value="1"/>
</dbReference>
<dbReference type="InterPro" id="IPR005467">
    <property type="entry name" value="His_kinase_dom"/>
</dbReference>
<evidence type="ECO:0000256" key="9">
    <source>
        <dbReference type="ARBA" id="ARBA00022777"/>
    </source>
</evidence>
<dbReference type="Gene3D" id="1.10.287.130">
    <property type="match status" value="1"/>
</dbReference>
<evidence type="ECO:0000256" key="1">
    <source>
        <dbReference type="ARBA" id="ARBA00000085"/>
    </source>
</evidence>
<keyword evidence="10" id="KW-0067">ATP-binding</keyword>
<protein>
    <recommendedName>
        <fullName evidence="4">histidine kinase</fullName>
        <ecNumber evidence="4">2.7.13.3</ecNumber>
    </recommendedName>
</protein>
<dbReference type="SUPFAM" id="SSF47384">
    <property type="entry name" value="Homodimeric domain of signal transducing histidine kinase"/>
    <property type="match status" value="1"/>
</dbReference>
<dbReference type="InterPro" id="IPR014729">
    <property type="entry name" value="Rossmann-like_a/b/a_fold"/>
</dbReference>
<accession>A0ABT1GVD8</accession>
<evidence type="ECO:0000256" key="2">
    <source>
        <dbReference type="ARBA" id="ARBA00004141"/>
    </source>
</evidence>
<reference evidence="17 18" key="1">
    <citation type="submission" date="2022-06" db="EMBL/GenBank/DDBJ databases">
        <title>Genomic Encyclopedia of Archaeal and Bacterial Type Strains, Phase II (KMG-II): from individual species to whole genera.</title>
        <authorList>
            <person name="Goeker M."/>
        </authorList>
    </citation>
    <scope>NUCLEOTIDE SEQUENCE [LARGE SCALE GENOMIC DNA]</scope>
    <source>
        <strain evidence="17 18">DSM 45037</strain>
    </source>
</reference>
<dbReference type="InterPro" id="IPR025201">
    <property type="entry name" value="KdpD_TM"/>
</dbReference>
<feature type="domain" description="Histidine kinase" evidence="16">
    <location>
        <begin position="625"/>
        <end position="852"/>
    </location>
</feature>
<dbReference type="SMART" id="SM00387">
    <property type="entry name" value="HATPase_c"/>
    <property type="match status" value="1"/>
</dbReference>
<dbReference type="InterPro" id="IPR038318">
    <property type="entry name" value="KdpD_sf"/>
</dbReference>
<keyword evidence="11 15" id="KW-1133">Transmembrane helix</keyword>
<dbReference type="InterPro" id="IPR036097">
    <property type="entry name" value="HisK_dim/P_sf"/>
</dbReference>
<keyword evidence="7 15" id="KW-0812">Transmembrane</keyword>
<dbReference type="Pfam" id="PF00512">
    <property type="entry name" value="HisKA"/>
    <property type="match status" value="1"/>
</dbReference>
<dbReference type="Gene3D" id="3.30.565.10">
    <property type="entry name" value="Histidine kinase-like ATPase, C-terminal domain"/>
    <property type="match status" value="1"/>
</dbReference>
<dbReference type="PANTHER" id="PTHR45569">
    <property type="entry name" value="SENSOR PROTEIN KDPD"/>
    <property type="match status" value="1"/>
</dbReference>
<dbReference type="SUPFAM" id="SSF52402">
    <property type="entry name" value="Adenine nucleotide alpha hydrolases-like"/>
    <property type="match status" value="1"/>
</dbReference>
<dbReference type="InterPro" id="IPR003852">
    <property type="entry name" value="Sig_transdc_His_kinase_KdpD_N"/>
</dbReference>
<evidence type="ECO:0000256" key="12">
    <source>
        <dbReference type="ARBA" id="ARBA00023012"/>
    </source>
</evidence>